<accession>A0A067TKR8</accession>
<evidence type="ECO:0000256" key="1">
    <source>
        <dbReference type="SAM" id="Phobius"/>
    </source>
</evidence>
<keyword evidence="3" id="KW-1185">Reference proteome</keyword>
<protein>
    <submittedName>
        <fullName evidence="2">Uncharacterized protein</fullName>
    </submittedName>
</protein>
<dbReference type="HOGENOM" id="CLU_2121267_0_0_1"/>
<sequence length="114" mass="12795">MGGLRPELRIRLVVCVCLHYVGVVLTRWILYVVGPGARERALPSNVPLLPTLHASGVNSGKNTAFKCMLPCDQIPFFVLKNHLQASWNYVMIYLGLEIAFLAVFSLQDSRLWPN</sequence>
<keyword evidence="1" id="KW-0472">Membrane</keyword>
<gene>
    <name evidence="2" type="ORF">GALMADRAFT_679235</name>
</gene>
<keyword evidence="1" id="KW-1133">Transmembrane helix</keyword>
<feature type="transmembrane region" description="Helical" evidence="1">
    <location>
        <begin position="12"/>
        <end position="33"/>
    </location>
</feature>
<keyword evidence="1" id="KW-0812">Transmembrane</keyword>
<name>A0A067TKR8_GALM3</name>
<feature type="transmembrane region" description="Helical" evidence="1">
    <location>
        <begin position="86"/>
        <end position="106"/>
    </location>
</feature>
<proteinExistence type="predicted"/>
<evidence type="ECO:0000313" key="2">
    <source>
        <dbReference type="EMBL" id="KDR83830.1"/>
    </source>
</evidence>
<organism evidence="2 3">
    <name type="scientific">Galerina marginata (strain CBS 339.88)</name>
    <dbReference type="NCBI Taxonomy" id="685588"/>
    <lineage>
        <taxon>Eukaryota</taxon>
        <taxon>Fungi</taxon>
        <taxon>Dikarya</taxon>
        <taxon>Basidiomycota</taxon>
        <taxon>Agaricomycotina</taxon>
        <taxon>Agaricomycetes</taxon>
        <taxon>Agaricomycetidae</taxon>
        <taxon>Agaricales</taxon>
        <taxon>Agaricineae</taxon>
        <taxon>Strophariaceae</taxon>
        <taxon>Galerina</taxon>
    </lineage>
</organism>
<evidence type="ECO:0000313" key="3">
    <source>
        <dbReference type="Proteomes" id="UP000027222"/>
    </source>
</evidence>
<reference evidence="3" key="1">
    <citation type="journal article" date="2014" name="Proc. Natl. Acad. Sci. U.S.A.">
        <title>Extensive sampling of basidiomycete genomes demonstrates inadequacy of the white-rot/brown-rot paradigm for wood decay fungi.</title>
        <authorList>
            <person name="Riley R."/>
            <person name="Salamov A.A."/>
            <person name="Brown D.W."/>
            <person name="Nagy L.G."/>
            <person name="Floudas D."/>
            <person name="Held B.W."/>
            <person name="Levasseur A."/>
            <person name="Lombard V."/>
            <person name="Morin E."/>
            <person name="Otillar R."/>
            <person name="Lindquist E.A."/>
            <person name="Sun H."/>
            <person name="LaButti K.M."/>
            <person name="Schmutz J."/>
            <person name="Jabbour D."/>
            <person name="Luo H."/>
            <person name="Baker S.E."/>
            <person name="Pisabarro A.G."/>
            <person name="Walton J.D."/>
            <person name="Blanchette R.A."/>
            <person name="Henrissat B."/>
            <person name="Martin F."/>
            <person name="Cullen D."/>
            <person name="Hibbett D.S."/>
            <person name="Grigoriev I.V."/>
        </authorList>
    </citation>
    <scope>NUCLEOTIDE SEQUENCE [LARGE SCALE GENOMIC DNA]</scope>
    <source>
        <strain evidence="3">CBS 339.88</strain>
    </source>
</reference>
<dbReference type="EMBL" id="KL142368">
    <property type="protein sequence ID" value="KDR83830.1"/>
    <property type="molecule type" value="Genomic_DNA"/>
</dbReference>
<dbReference type="Proteomes" id="UP000027222">
    <property type="component" value="Unassembled WGS sequence"/>
</dbReference>
<dbReference type="AlphaFoldDB" id="A0A067TKR8"/>